<keyword evidence="1" id="KW-1133">Transmembrane helix</keyword>
<proteinExistence type="predicted"/>
<reference evidence="2 3" key="1">
    <citation type="submission" date="2017-02" db="EMBL/GenBank/DDBJ databases">
        <authorList>
            <person name="Peterson S.W."/>
        </authorList>
    </citation>
    <scope>NUCLEOTIDE SEQUENCE [LARGE SCALE GENOMIC DNA]</scope>
    <source>
        <strain evidence="2 3">M1</strain>
    </source>
</reference>
<keyword evidence="1" id="KW-0472">Membrane</keyword>
<organism evidence="2 3">
    <name type="scientific">Maledivibacter halophilus</name>
    <dbReference type="NCBI Taxonomy" id="36842"/>
    <lineage>
        <taxon>Bacteria</taxon>
        <taxon>Bacillati</taxon>
        <taxon>Bacillota</taxon>
        <taxon>Clostridia</taxon>
        <taxon>Peptostreptococcales</taxon>
        <taxon>Caminicellaceae</taxon>
        <taxon>Maledivibacter</taxon>
    </lineage>
</organism>
<keyword evidence="3" id="KW-1185">Reference proteome</keyword>
<evidence type="ECO:0000313" key="2">
    <source>
        <dbReference type="EMBL" id="SKC81073.1"/>
    </source>
</evidence>
<evidence type="ECO:0000256" key="1">
    <source>
        <dbReference type="SAM" id="Phobius"/>
    </source>
</evidence>
<dbReference type="RefSeq" id="WP_280175287.1">
    <property type="nucleotide sequence ID" value="NZ_FUZT01000009.1"/>
</dbReference>
<keyword evidence="1" id="KW-0812">Transmembrane</keyword>
<accession>A0A1T5LYW7</accession>
<gene>
    <name evidence="2" type="ORF">SAMN02194393_03538</name>
</gene>
<evidence type="ECO:0000313" key="3">
    <source>
        <dbReference type="Proteomes" id="UP000190285"/>
    </source>
</evidence>
<feature type="transmembrane region" description="Helical" evidence="1">
    <location>
        <begin position="6"/>
        <end position="28"/>
    </location>
</feature>
<protein>
    <submittedName>
        <fullName evidence="2">Uncharacterized protein</fullName>
    </submittedName>
</protein>
<sequence>MDIMFYVTIVLLGIIILSSAGYLMHYFVNNRKSSKNTDGRKM</sequence>
<dbReference type="EMBL" id="FUZT01000009">
    <property type="protein sequence ID" value="SKC81073.1"/>
    <property type="molecule type" value="Genomic_DNA"/>
</dbReference>
<name>A0A1T5LYW7_9FIRM</name>
<dbReference type="Proteomes" id="UP000190285">
    <property type="component" value="Unassembled WGS sequence"/>
</dbReference>
<dbReference type="STRING" id="36842.SAMN02194393_03538"/>
<dbReference type="AlphaFoldDB" id="A0A1T5LYW7"/>